<evidence type="ECO:0000256" key="1">
    <source>
        <dbReference type="SAM" id="MobiDB-lite"/>
    </source>
</evidence>
<accession>A0A1K0GLL6</accession>
<reference evidence="2 3" key="1">
    <citation type="submission" date="2016-09" db="EMBL/GenBank/DDBJ databases">
        <title>Couchioplanes caeruleus draft genome sequence.</title>
        <authorList>
            <person name="Sheehan J."/>
            <person name="Caffrey P."/>
        </authorList>
    </citation>
    <scope>NUCLEOTIDE SEQUENCE [LARGE SCALE GENOMIC DNA]</scope>
    <source>
        <strain evidence="2 3">DSM 43634</strain>
    </source>
</reference>
<dbReference type="Proteomes" id="UP000182486">
    <property type="component" value="Unassembled WGS sequence"/>
</dbReference>
<name>A0A1K0GLL6_9ACTN</name>
<gene>
    <name evidence="2" type="ORF">BG844_23650</name>
</gene>
<dbReference type="AlphaFoldDB" id="A0A1K0GLL6"/>
<evidence type="ECO:0000313" key="3">
    <source>
        <dbReference type="Proteomes" id="UP000182486"/>
    </source>
</evidence>
<proteinExistence type="predicted"/>
<organism evidence="2 3">
    <name type="scientific">Couchioplanes caeruleus subsp. caeruleus</name>
    <dbReference type="NCBI Taxonomy" id="56427"/>
    <lineage>
        <taxon>Bacteria</taxon>
        <taxon>Bacillati</taxon>
        <taxon>Actinomycetota</taxon>
        <taxon>Actinomycetes</taxon>
        <taxon>Micromonosporales</taxon>
        <taxon>Micromonosporaceae</taxon>
        <taxon>Couchioplanes</taxon>
    </lineage>
</organism>
<feature type="region of interest" description="Disordered" evidence="1">
    <location>
        <begin position="1"/>
        <end position="22"/>
    </location>
</feature>
<evidence type="ECO:0000313" key="2">
    <source>
        <dbReference type="EMBL" id="OJF11908.1"/>
    </source>
</evidence>
<sequence>MTNHHSHTSTNHSQTTGQSDPARPFHYFVAIMSMEPRGLRTMQIEVHLSRRITTMDEVKDVQEWARTTHHLSNPMIVGFTLLRNDLADRRRTRSS</sequence>
<keyword evidence="3" id="KW-1185">Reference proteome</keyword>
<dbReference type="RefSeq" id="WP_071807530.1">
    <property type="nucleotide sequence ID" value="NZ_MEIA01000263.1"/>
</dbReference>
<protein>
    <submittedName>
        <fullName evidence="2">Uncharacterized protein</fullName>
    </submittedName>
</protein>
<feature type="compositionally biased region" description="Low complexity" evidence="1">
    <location>
        <begin position="8"/>
        <end position="19"/>
    </location>
</feature>
<dbReference type="EMBL" id="MEIA01000263">
    <property type="protein sequence ID" value="OJF11908.1"/>
    <property type="molecule type" value="Genomic_DNA"/>
</dbReference>
<comment type="caution">
    <text evidence="2">The sequence shown here is derived from an EMBL/GenBank/DDBJ whole genome shotgun (WGS) entry which is preliminary data.</text>
</comment>